<dbReference type="EMBL" id="JANJQO010000257">
    <property type="protein sequence ID" value="KAJ2979724.1"/>
    <property type="molecule type" value="Genomic_DNA"/>
</dbReference>
<gene>
    <name evidence="1" type="ORF">NQ176_g3080</name>
</gene>
<reference evidence="1" key="1">
    <citation type="submission" date="2022-08" db="EMBL/GenBank/DDBJ databases">
        <title>Genome Sequence of Lecanicillium fungicola.</title>
        <authorList>
            <person name="Buettner E."/>
        </authorList>
    </citation>
    <scope>NUCLEOTIDE SEQUENCE</scope>
    <source>
        <strain evidence="1">Babe33</strain>
    </source>
</reference>
<accession>A0ACC1NKW4</accession>
<keyword evidence="2" id="KW-1185">Reference proteome</keyword>
<dbReference type="Proteomes" id="UP001143910">
    <property type="component" value="Unassembled WGS sequence"/>
</dbReference>
<organism evidence="1 2">
    <name type="scientific">Zarea fungicola</name>
    <dbReference type="NCBI Taxonomy" id="93591"/>
    <lineage>
        <taxon>Eukaryota</taxon>
        <taxon>Fungi</taxon>
        <taxon>Dikarya</taxon>
        <taxon>Ascomycota</taxon>
        <taxon>Pezizomycotina</taxon>
        <taxon>Sordariomycetes</taxon>
        <taxon>Hypocreomycetidae</taxon>
        <taxon>Hypocreales</taxon>
        <taxon>Cordycipitaceae</taxon>
        <taxon>Zarea</taxon>
    </lineage>
</organism>
<evidence type="ECO:0000313" key="1">
    <source>
        <dbReference type="EMBL" id="KAJ2979724.1"/>
    </source>
</evidence>
<sequence length="1147" mass="128212">MTSFFSRLAGGHRQREMDDDWSNTARRKLRPRGNLGLKILHDCDEPTVDIVAVHGLGANPDYAWVWLPKNNPPDSHGYPTTPLNWLKSAPQQRLSNISDNLLSYLANSRDKMSALNRPLIFIGHSFGGNIIEQAIVASSRNDSLHLRISECTVGVLFLGTPHRGSSAAAWGAMIASMAPPGFVSEARLLKALEDQSDALKDRVRDFTCWLFSESVPVVCAFEKLATDYSSRLGVAGRFLSPMLVVPESSACIDGHRTIALDADHIRINKFYGSNDPSFTLIYPWILRISSEAKETLNRRHNPTPIPISEISTSGSIKKCLQQMRVRNPEYILADIERSRGKTVGHTCEWILTEAKFCAWSTNARNGFLRLIGSPGIGKTMLATFLVRVLKAKVEKSQGRMFAYFFFDDKDRNRNTPTALLRSLIWQLLLQNNDLFKHIEPDFEKHPDSSIFDDLFSDFSALWGIFHNITRDPHAGEIFILIDALDECDASRRDLLVSFRSLAGSGLFGEVYWRVKILTTYRLDVDDIDSELSGISPAVLRIDSVHINNDLSEYIDSKVDELAQKKRYTPKIRSKVSSTLKQRSGGTFLWASLMIAELGRPEVRMLDVGTTLNSLPKGLDNTYAVILDRIEPANQDYAQFILLCMVAARRPLKVTEMRTAFAVWKTSSMESEEDLSIYDDILTVCSSILYESSGDEPTINFCHQSVKDFLLHEQSTTSKWYHMTEDEANFCIFKVCWTCLSAEECNYGKPTLDSWKIDLRRNGRCRMLEKRPSWHLFLEYSRFEWENHALASSAVLLRDRQWLAIDVAKAPKLRDAWLLRAAREGYEGIVKLLIDKGSDIEANDLWSQSPLSCAAGNGRETTVKLLLDKGARIEAKNQYARTPLWRAVSGGHFETTKLLLNNGANIETKDSHDQTPLTEAARLRHEAIVGLLLDKGANVEAKNIVGFTPLLMATTNEGRTIVQPTVSIYANHTIKLMYAQKAIVTLLLDKGAKIEARDELYQTPLMLAASNGNYVVVRLLVDKGAEVNARDRFGQTPLYCAAASGDETVVQILLDAGADIDSEDTNGMTALQVAAHRGNAEVMRLLVNNGAKLDANDVAVYEGIARPAEAQSVPLNIRVGVNRPAEAQSVPLNIRVGVNRRLNRSCLM</sequence>
<proteinExistence type="predicted"/>
<name>A0ACC1NKW4_9HYPO</name>
<protein>
    <submittedName>
        <fullName evidence="1">Uncharacterized protein</fullName>
    </submittedName>
</protein>
<comment type="caution">
    <text evidence="1">The sequence shown here is derived from an EMBL/GenBank/DDBJ whole genome shotgun (WGS) entry which is preliminary data.</text>
</comment>
<evidence type="ECO:0000313" key="2">
    <source>
        <dbReference type="Proteomes" id="UP001143910"/>
    </source>
</evidence>